<organism evidence="3 4">
    <name type="scientific">Nitrospina watsonii</name>
    <dbReference type="NCBI Taxonomy" id="1323948"/>
    <lineage>
        <taxon>Bacteria</taxon>
        <taxon>Pseudomonadati</taxon>
        <taxon>Nitrospinota/Tectimicrobiota group</taxon>
        <taxon>Nitrospinota</taxon>
        <taxon>Nitrospinia</taxon>
        <taxon>Nitrospinales</taxon>
        <taxon>Nitrospinaceae</taxon>
        <taxon>Nitrospina</taxon>
    </lineage>
</organism>
<name>A0ABM9HDN6_9BACT</name>
<feature type="transmembrane region" description="Helical" evidence="1">
    <location>
        <begin position="12"/>
        <end position="34"/>
    </location>
</feature>
<keyword evidence="1" id="KW-1133">Transmembrane helix</keyword>
<keyword evidence="1" id="KW-0472">Membrane</keyword>
<dbReference type="RefSeq" id="WP_282011256.1">
    <property type="nucleotide sequence ID" value="NZ_OX336137.1"/>
</dbReference>
<accession>A0ABM9HDN6</accession>
<reference evidence="3 4" key="1">
    <citation type="submission" date="2022-09" db="EMBL/GenBank/DDBJ databases">
        <authorList>
            <person name="Kop L."/>
        </authorList>
    </citation>
    <scope>NUCLEOTIDE SEQUENCE [LARGE SCALE GENOMIC DNA]</scope>
    <source>
        <strain evidence="3 4">347</strain>
    </source>
</reference>
<feature type="transmembrane region" description="Helical" evidence="1">
    <location>
        <begin position="40"/>
        <end position="63"/>
    </location>
</feature>
<evidence type="ECO:0000313" key="3">
    <source>
        <dbReference type="EMBL" id="CAI2718355.1"/>
    </source>
</evidence>
<evidence type="ECO:0000313" key="4">
    <source>
        <dbReference type="Proteomes" id="UP001157733"/>
    </source>
</evidence>
<keyword evidence="1" id="KW-0812">Transmembrane</keyword>
<dbReference type="Gene3D" id="6.10.140.1340">
    <property type="match status" value="1"/>
</dbReference>
<keyword evidence="4" id="KW-1185">Reference proteome</keyword>
<sequence length="69" mass="7414">MAYNLGHIDRLVRLMAGVALVLSGVLSGGVWGWVTALVGLVIIITGMTGTCFIYSIFGVSTYCPRHKTR</sequence>
<gene>
    <name evidence="3" type="ORF">NSPWAT_1496</name>
</gene>
<protein>
    <recommendedName>
        <fullName evidence="2">Inner membrane protein YgaP-like transmembrane domain-containing protein</fullName>
    </recommendedName>
</protein>
<dbReference type="InterPro" id="IPR021309">
    <property type="entry name" value="YgaP-like_TM"/>
</dbReference>
<proteinExistence type="predicted"/>
<evidence type="ECO:0000256" key="1">
    <source>
        <dbReference type="SAM" id="Phobius"/>
    </source>
</evidence>
<dbReference type="Pfam" id="PF11127">
    <property type="entry name" value="YgaP-like_TM"/>
    <property type="match status" value="1"/>
</dbReference>
<dbReference type="Proteomes" id="UP001157733">
    <property type="component" value="Chromosome"/>
</dbReference>
<dbReference type="EMBL" id="OX336137">
    <property type="protein sequence ID" value="CAI2718355.1"/>
    <property type="molecule type" value="Genomic_DNA"/>
</dbReference>
<evidence type="ECO:0000259" key="2">
    <source>
        <dbReference type="Pfam" id="PF11127"/>
    </source>
</evidence>
<feature type="domain" description="Inner membrane protein YgaP-like transmembrane" evidence="2">
    <location>
        <begin position="1"/>
        <end position="62"/>
    </location>
</feature>